<dbReference type="EMBL" id="CM023471">
    <property type="protein sequence ID" value="KAH7967330.1"/>
    <property type="molecule type" value="Genomic_DNA"/>
</dbReference>
<sequence length="136" mass="15218">MGGVTVPDDRNVVLGKGPELSYEPQLSADQFLVVARDLVDKVDQHERVYATTGSIDCVIMTVQHKKAPKLPFQEVMFNSMNVLQFDKEEGFAMLPGSLLEEKATEEIAKVFKAVKFDPKQQRKAALKLLGKLILDR</sequence>
<accession>A0ACB8DGZ3</accession>
<organism evidence="1 2">
    <name type="scientific">Dermacentor silvarum</name>
    <name type="common">Tick</name>
    <dbReference type="NCBI Taxonomy" id="543639"/>
    <lineage>
        <taxon>Eukaryota</taxon>
        <taxon>Metazoa</taxon>
        <taxon>Ecdysozoa</taxon>
        <taxon>Arthropoda</taxon>
        <taxon>Chelicerata</taxon>
        <taxon>Arachnida</taxon>
        <taxon>Acari</taxon>
        <taxon>Parasitiformes</taxon>
        <taxon>Ixodida</taxon>
        <taxon>Ixodoidea</taxon>
        <taxon>Ixodidae</taxon>
        <taxon>Rhipicephalinae</taxon>
        <taxon>Dermacentor</taxon>
    </lineage>
</organism>
<protein>
    <submittedName>
        <fullName evidence="1">Uncharacterized protein</fullName>
    </submittedName>
</protein>
<reference evidence="1" key="1">
    <citation type="submission" date="2020-05" db="EMBL/GenBank/DDBJ databases">
        <title>Large-scale comparative analyses of tick genomes elucidate their genetic diversity and vector capacities.</title>
        <authorList>
            <person name="Jia N."/>
            <person name="Wang J."/>
            <person name="Shi W."/>
            <person name="Du L."/>
            <person name="Sun Y."/>
            <person name="Zhan W."/>
            <person name="Jiang J."/>
            <person name="Wang Q."/>
            <person name="Zhang B."/>
            <person name="Ji P."/>
            <person name="Sakyi L.B."/>
            <person name="Cui X."/>
            <person name="Yuan T."/>
            <person name="Jiang B."/>
            <person name="Yang W."/>
            <person name="Lam T.T.-Y."/>
            <person name="Chang Q."/>
            <person name="Ding S."/>
            <person name="Wang X."/>
            <person name="Zhu J."/>
            <person name="Ruan X."/>
            <person name="Zhao L."/>
            <person name="Wei J."/>
            <person name="Que T."/>
            <person name="Du C."/>
            <person name="Cheng J."/>
            <person name="Dai P."/>
            <person name="Han X."/>
            <person name="Huang E."/>
            <person name="Gao Y."/>
            <person name="Liu J."/>
            <person name="Shao H."/>
            <person name="Ye R."/>
            <person name="Li L."/>
            <person name="Wei W."/>
            <person name="Wang X."/>
            <person name="Wang C."/>
            <person name="Yang T."/>
            <person name="Huo Q."/>
            <person name="Li W."/>
            <person name="Guo W."/>
            <person name="Chen H."/>
            <person name="Zhou L."/>
            <person name="Ni X."/>
            <person name="Tian J."/>
            <person name="Zhou Y."/>
            <person name="Sheng Y."/>
            <person name="Liu T."/>
            <person name="Pan Y."/>
            <person name="Xia L."/>
            <person name="Li J."/>
            <person name="Zhao F."/>
            <person name="Cao W."/>
        </authorList>
    </citation>
    <scope>NUCLEOTIDE SEQUENCE</scope>
    <source>
        <strain evidence="1">Dsil-2018</strain>
    </source>
</reference>
<gene>
    <name evidence="1" type="ORF">HPB49_023975</name>
</gene>
<keyword evidence="2" id="KW-1185">Reference proteome</keyword>
<comment type="caution">
    <text evidence="1">The sequence shown here is derived from an EMBL/GenBank/DDBJ whole genome shotgun (WGS) entry which is preliminary data.</text>
</comment>
<proteinExistence type="predicted"/>
<dbReference type="Proteomes" id="UP000821865">
    <property type="component" value="Chromosome 2"/>
</dbReference>
<name>A0ACB8DGZ3_DERSI</name>
<evidence type="ECO:0000313" key="1">
    <source>
        <dbReference type="EMBL" id="KAH7967330.1"/>
    </source>
</evidence>
<evidence type="ECO:0000313" key="2">
    <source>
        <dbReference type="Proteomes" id="UP000821865"/>
    </source>
</evidence>